<evidence type="ECO:0000256" key="3">
    <source>
        <dbReference type="ARBA" id="ARBA00022723"/>
    </source>
</evidence>
<evidence type="ECO:0000256" key="5">
    <source>
        <dbReference type="ARBA" id="ARBA00023002"/>
    </source>
</evidence>
<dbReference type="AlphaFoldDB" id="A0AAD5V457"/>
<dbReference type="PANTHER" id="PTHR30096:SF0">
    <property type="entry name" value="4,5-DOPA DIOXYGENASE EXTRADIOL-LIKE PROTEIN"/>
    <property type="match status" value="1"/>
</dbReference>
<protein>
    <recommendedName>
        <fullName evidence="6">Extradiol ring-cleavage dioxygenase class III enzyme subunit B domain-containing protein</fullName>
    </recommendedName>
</protein>
<keyword evidence="5" id="KW-0560">Oxidoreductase</keyword>
<evidence type="ECO:0000313" key="8">
    <source>
        <dbReference type="Proteomes" id="UP001212997"/>
    </source>
</evidence>
<comment type="caution">
    <text evidence="7">The sequence shown here is derived from an EMBL/GenBank/DDBJ whole genome shotgun (WGS) entry which is preliminary data.</text>
</comment>
<keyword evidence="3" id="KW-0479">Metal-binding</keyword>
<name>A0AAD5V457_9APHY</name>
<keyword evidence="4" id="KW-0862">Zinc</keyword>
<dbReference type="EMBL" id="JANAWD010000315">
    <property type="protein sequence ID" value="KAJ3481560.1"/>
    <property type="molecule type" value="Genomic_DNA"/>
</dbReference>
<dbReference type="Pfam" id="PF02900">
    <property type="entry name" value="LigB"/>
    <property type="match status" value="1"/>
</dbReference>
<dbReference type="GO" id="GO:0016702">
    <property type="term" value="F:oxidoreductase activity, acting on single donors with incorporation of molecular oxygen, incorporation of two atoms of oxygen"/>
    <property type="evidence" value="ECO:0007669"/>
    <property type="project" value="UniProtKB-ARBA"/>
</dbReference>
<evidence type="ECO:0000256" key="4">
    <source>
        <dbReference type="ARBA" id="ARBA00022833"/>
    </source>
</evidence>
<organism evidence="7 8">
    <name type="scientific">Meripilus lineatus</name>
    <dbReference type="NCBI Taxonomy" id="2056292"/>
    <lineage>
        <taxon>Eukaryota</taxon>
        <taxon>Fungi</taxon>
        <taxon>Dikarya</taxon>
        <taxon>Basidiomycota</taxon>
        <taxon>Agaricomycotina</taxon>
        <taxon>Agaricomycetes</taxon>
        <taxon>Polyporales</taxon>
        <taxon>Meripilaceae</taxon>
        <taxon>Meripilus</taxon>
    </lineage>
</organism>
<dbReference type="CDD" id="cd07363">
    <property type="entry name" value="45_DOPA_Dioxygenase"/>
    <property type="match status" value="1"/>
</dbReference>
<evidence type="ECO:0000256" key="2">
    <source>
        <dbReference type="ARBA" id="ARBA00007581"/>
    </source>
</evidence>
<feature type="domain" description="Extradiol ring-cleavage dioxygenase class III enzyme subunit B" evidence="6">
    <location>
        <begin position="33"/>
        <end position="301"/>
    </location>
</feature>
<dbReference type="PANTHER" id="PTHR30096">
    <property type="entry name" value="4,5-DOPA DIOXYGENASE EXTRADIOL-LIKE PROTEIN"/>
    <property type="match status" value="1"/>
</dbReference>
<gene>
    <name evidence="7" type="ORF">NLI96_g7580</name>
</gene>
<evidence type="ECO:0000259" key="6">
    <source>
        <dbReference type="Pfam" id="PF02900"/>
    </source>
</evidence>
<dbReference type="SUPFAM" id="SSF53213">
    <property type="entry name" value="LigB-like"/>
    <property type="match status" value="1"/>
</dbReference>
<evidence type="ECO:0000256" key="1">
    <source>
        <dbReference type="ARBA" id="ARBA00001947"/>
    </source>
</evidence>
<reference evidence="7" key="1">
    <citation type="submission" date="2022-07" db="EMBL/GenBank/DDBJ databases">
        <title>Genome Sequence of Physisporinus lineatus.</title>
        <authorList>
            <person name="Buettner E."/>
        </authorList>
    </citation>
    <scope>NUCLEOTIDE SEQUENCE</scope>
    <source>
        <strain evidence="7">VT162</strain>
    </source>
</reference>
<proteinExistence type="inferred from homology"/>
<evidence type="ECO:0000313" key="7">
    <source>
        <dbReference type="EMBL" id="KAJ3481560.1"/>
    </source>
</evidence>
<dbReference type="Proteomes" id="UP001212997">
    <property type="component" value="Unassembled WGS sequence"/>
</dbReference>
<dbReference type="GO" id="GO:0008270">
    <property type="term" value="F:zinc ion binding"/>
    <property type="evidence" value="ECO:0007669"/>
    <property type="project" value="InterPro"/>
</dbReference>
<dbReference type="InterPro" id="IPR004183">
    <property type="entry name" value="Xdiol_dOase_suB"/>
</dbReference>
<comment type="similarity">
    <text evidence="2">Belongs to the DODA-type extradiol aromatic ring-opening dioxygenase family.</text>
</comment>
<dbReference type="GO" id="GO:0008198">
    <property type="term" value="F:ferrous iron binding"/>
    <property type="evidence" value="ECO:0007669"/>
    <property type="project" value="InterPro"/>
</dbReference>
<comment type="cofactor">
    <cofactor evidence="1">
        <name>Zn(2+)</name>
        <dbReference type="ChEBI" id="CHEBI:29105"/>
    </cofactor>
</comment>
<sequence>MSGNATSTLPKTRSEWQRALDELPSTPEKIPAFFFGHGSPMLAFPDSSDGGGFGSILKHTGPKGPLANFLRDFGPVLLEKYKPKAIVVFSAHWDTMGERLVTDYGDENPLLMDYFGFQRELYELKFKSRGNAALSQRVVQVLKEAGYLARTTNKFEARGDDGRGFSGPGLDHGVFVPFRLMFGEEFMDVPIVEVSFDSSLDPQKNWAIGKAVQSLREDGVLILSGGLTIHNLRDFSCFSEDSARSLYKEFDKAILDAVIVENPEDRKQALIDLTKHQGFRLAHPRSDHFVPLYVAAGAGGDGGFAFRRLDALMARRVPLVFPVWFAALSPRALMS</sequence>
<accession>A0AAD5V457</accession>
<dbReference type="InterPro" id="IPR014436">
    <property type="entry name" value="Extradiol_dOase_DODA"/>
</dbReference>
<dbReference type="Gene3D" id="3.40.830.10">
    <property type="entry name" value="LigB-like"/>
    <property type="match status" value="1"/>
</dbReference>
<keyword evidence="8" id="KW-1185">Reference proteome</keyword>